<dbReference type="EMBL" id="JALNTZ010000006">
    <property type="protein sequence ID" value="KAJ3650245.1"/>
    <property type="molecule type" value="Genomic_DNA"/>
</dbReference>
<dbReference type="SMART" id="SM00367">
    <property type="entry name" value="LRR_CC"/>
    <property type="match status" value="2"/>
</dbReference>
<gene>
    <name evidence="1" type="ORF">Zmor_021943</name>
</gene>
<sequence length="188" mass="22381">MLQNYIKTVYTPLVLRRQTFYNWLNKVFNQVDEDRRKEVGPDRTCAEWLLRNGAFVKWVNEYDFITDYNKLPCDETKVYIIEVDATEASVMHYGFEHFVGCKHIRKINFHKCSYLENQALKGLSPLENSLRSLRISECMNITEKGLLYLTVLRHLEELILVNLPYVKDKEKVMNQLRSDLPRCNIQFH</sequence>
<dbReference type="InterPro" id="IPR006553">
    <property type="entry name" value="Leu-rich_rpt_Cys-con_subtyp"/>
</dbReference>
<proteinExistence type="predicted"/>
<accession>A0AA38I719</accession>
<keyword evidence="2" id="KW-1185">Reference proteome</keyword>
<dbReference type="InterPro" id="IPR032675">
    <property type="entry name" value="LRR_dom_sf"/>
</dbReference>
<evidence type="ECO:0000313" key="1">
    <source>
        <dbReference type="EMBL" id="KAJ3650245.1"/>
    </source>
</evidence>
<dbReference type="SUPFAM" id="SSF52047">
    <property type="entry name" value="RNI-like"/>
    <property type="match status" value="1"/>
</dbReference>
<comment type="caution">
    <text evidence="1">The sequence shown here is derived from an EMBL/GenBank/DDBJ whole genome shotgun (WGS) entry which is preliminary data.</text>
</comment>
<organism evidence="1 2">
    <name type="scientific">Zophobas morio</name>
    <dbReference type="NCBI Taxonomy" id="2755281"/>
    <lineage>
        <taxon>Eukaryota</taxon>
        <taxon>Metazoa</taxon>
        <taxon>Ecdysozoa</taxon>
        <taxon>Arthropoda</taxon>
        <taxon>Hexapoda</taxon>
        <taxon>Insecta</taxon>
        <taxon>Pterygota</taxon>
        <taxon>Neoptera</taxon>
        <taxon>Endopterygota</taxon>
        <taxon>Coleoptera</taxon>
        <taxon>Polyphaga</taxon>
        <taxon>Cucujiformia</taxon>
        <taxon>Tenebrionidae</taxon>
        <taxon>Zophobas</taxon>
    </lineage>
</organism>
<name>A0AA38I719_9CUCU</name>
<dbReference type="Gene3D" id="3.80.10.10">
    <property type="entry name" value="Ribonuclease Inhibitor"/>
    <property type="match status" value="1"/>
</dbReference>
<dbReference type="AlphaFoldDB" id="A0AA38I719"/>
<dbReference type="Proteomes" id="UP001168821">
    <property type="component" value="Unassembled WGS sequence"/>
</dbReference>
<evidence type="ECO:0000313" key="2">
    <source>
        <dbReference type="Proteomes" id="UP001168821"/>
    </source>
</evidence>
<evidence type="ECO:0008006" key="3">
    <source>
        <dbReference type="Google" id="ProtNLM"/>
    </source>
</evidence>
<protein>
    <recommendedName>
        <fullName evidence="3">Mitochondrial ATP synthase regulatory component factor B</fullName>
    </recommendedName>
</protein>
<reference evidence="1" key="1">
    <citation type="journal article" date="2023" name="G3 (Bethesda)">
        <title>Whole genome assemblies of Zophobas morio and Tenebrio molitor.</title>
        <authorList>
            <person name="Kaur S."/>
            <person name="Stinson S.A."/>
            <person name="diCenzo G.C."/>
        </authorList>
    </citation>
    <scope>NUCLEOTIDE SEQUENCE</scope>
    <source>
        <strain evidence="1">QUZm001</strain>
    </source>
</reference>